<sequence length="132" mass="15668">MNSSWIPPPFPFPEVWSRIFMEQQQRQERKWLMPTTFGPAQCYTAATAECDRLIDQVVPPGFSVQTVEQESSDDTEGHEDSGYEYQYVLSDEWRERFQSSIQLQRLRRGLTTREKKKKAQKKVKHMRNDSYT</sequence>
<proteinExistence type="predicted"/>
<protein>
    <submittedName>
        <fullName evidence="1">Uncharacterized protein</fullName>
    </submittedName>
</protein>
<accession>A0ACC0VHP9</accession>
<name>A0ACC0VHP9_9STRA</name>
<organism evidence="1 2">
    <name type="scientific">Peronosclerospora sorghi</name>
    <dbReference type="NCBI Taxonomy" id="230839"/>
    <lineage>
        <taxon>Eukaryota</taxon>
        <taxon>Sar</taxon>
        <taxon>Stramenopiles</taxon>
        <taxon>Oomycota</taxon>
        <taxon>Peronosporomycetes</taxon>
        <taxon>Peronosporales</taxon>
        <taxon>Peronosporaceae</taxon>
        <taxon>Peronosclerospora</taxon>
    </lineage>
</organism>
<keyword evidence="2" id="KW-1185">Reference proteome</keyword>
<dbReference type="Proteomes" id="UP001163321">
    <property type="component" value="Chromosome 9"/>
</dbReference>
<comment type="caution">
    <text evidence="1">The sequence shown here is derived from an EMBL/GenBank/DDBJ whole genome shotgun (WGS) entry which is preliminary data.</text>
</comment>
<gene>
    <name evidence="1" type="ORF">PsorP6_014389</name>
</gene>
<dbReference type="EMBL" id="CM047588">
    <property type="protein sequence ID" value="KAI9905383.1"/>
    <property type="molecule type" value="Genomic_DNA"/>
</dbReference>
<reference evidence="1 2" key="1">
    <citation type="journal article" date="2022" name="bioRxiv">
        <title>The genome of the oomycete Peronosclerospora sorghi, a cosmopolitan pathogen of maize and sorghum, is inflated with dispersed pseudogenes.</title>
        <authorList>
            <person name="Fletcher K."/>
            <person name="Martin F."/>
            <person name="Isakeit T."/>
            <person name="Cavanaugh K."/>
            <person name="Magill C."/>
            <person name="Michelmore R."/>
        </authorList>
    </citation>
    <scope>NUCLEOTIDE SEQUENCE [LARGE SCALE GENOMIC DNA]</scope>
    <source>
        <strain evidence="1">P6</strain>
    </source>
</reference>
<evidence type="ECO:0000313" key="2">
    <source>
        <dbReference type="Proteomes" id="UP001163321"/>
    </source>
</evidence>
<evidence type="ECO:0000313" key="1">
    <source>
        <dbReference type="EMBL" id="KAI9905383.1"/>
    </source>
</evidence>